<feature type="non-terminal residue" evidence="1">
    <location>
        <position position="1"/>
    </location>
</feature>
<dbReference type="EMBL" id="QBMP01000126">
    <property type="protein sequence ID" value="PZO53771.1"/>
    <property type="molecule type" value="Genomic_DNA"/>
</dbReference>
<dbReference type="Proteomes" id="UP000249794">
    <property type="component" value="Unassembled WGS sequence"/>
</dbReference>
<organism evidence="1 2">
    <name type="scientific">Phormidesmis priestleyi</name>
    <dbReference type="NCBI Taxonomy" id="268141"/>
    <lineage>
        <taxon>Bacteria</taxon>
        <taxon>Bacillati</taxon>
        <taxon>Cyanobacteriota</taxon>
        <taxon>Cyanophyceae</taxon>
        <taxon>Leptolyngbyales</taxon>
        <taxon>Leptolyngbyaceae</taxon>
        <taxon>Phormidesmis</taxon>
    </lineage>
</organism>
<gene>
    <name evidence="1" type="ORF">DCF15_12580</name>
</gene>
<reference evidence="2" key="1">
    <citation type="submission" date="2018-04" db="EMBL/GenBank/DDBJ databases">
        <authorList>
            <person name="Cornet L."/>
        </authorList>
    </citation>
    <scope>NUCLEOTIDE SEQUENCE [LARGE SCALE GENOMIC DNA]</scope>
</reference>
<reference evidence="1 2" key="2">
    <citation type="submission" date="2018-06" db="EMBL/GenBank/DDBJ databases">
        <title>Metagenomic assembly of (sub)arctic Cyanobacteria and their associated microbiome from non-axenic cultures.</title>
        <authorList>
            <person name="Baurain D."/>
        </authorList>
    </citation>
    <scope>NUCLEOTIDE SEQUENCE [LARGE SCALE GENOMIC DNA]</scope>
    <source>
        <strain evidence="1">ULC027bin1</strain>
    </source>
</reference>
<name>A0A2W4Z4F5_9CYAN</name>
<dbReference type="AlphaFoldDB" id="A0A2W4Z4F5"/>
<accession>A0A2W4Z4F5</accession>
<evidence type="ECO:0000313" key="1">
    <source>
        <dbReference type="EMBL" id="PZO53771.1"/>
    </source>
</evidence>
<proteinExistence type="predicted"/>
<comment type="caution">
    <text evidence="1">The sequence shown here is derived from an EMBL/GenBank/DDBJ whole genome shotgun (WGS) entry which is preliminary data.</text>
</comment>
<protein>
    <submittedName>
        <fullName evidence="1">ISAzo13 family transposase</fullName>
    </submittedName>
</protein>
<evidence type="ECO:0000313" key="2">
    <source>
        <dbReference type="Proteomes" id="UP000249794"/>
    </source>
</evidence>
<dbReference type="Pfam" id="PF07592">
    <property type="entry name" value="DDE_Tnp_ISAZ013"/>
    <property type="match status" value="1"/>
</dbReference>
<sequence length="42" mass="4910">LDEGKYPTGIQVSKEQFNSILIEPDTFHGEWNYQILPMQQSQ</sequence>
<dbReference type="InterPro" id="IPR011518">
    <property type="entry name" value="Transposase_36"/>
</dbReference>